<feature type="region of interest" description="Disordered" evidence="1">
    <location>
        <begin position="81"/>
        <end position="100"/>
    </location>
</feature>
<evidence type="ECO:0000313" key="2">
    <source>
        <dbReference type="EMBL" id="KAL2622543.1"/>
    </source>
</evidence>
<comment type="caution">
    <text evidence="2">The sequence shown here is derived from an EMBL/GenBank/DDBJ whole genome shotgun (WGS) entry which is preliminary data.</text>
</comment>
<dbReference type="AlphaFoldDB" id="A0ABD1Y701"/>
<feature type="region of interest" description="Disordered" evidence="1">
    <location>
        <begin position="271"/>
        <end position="298"/>
    </location>
</feature>
<feature type="compositionally biased region" description="Polar residues" evidence="1">
    <location>
        <begin position="272"/>
        <end position="288"/>
    </location>
</feature>
<gene>
    <name evidence="2" type="ORF">R1flu_002748</name>
</gene>
<evidence type="ECO:0000313" key="3">
    <source>
        <dbReference type="Proteomes" id="UP001605036"/>
    </source>
</evidence>
<sequence length="449" mass="48878">MVGWFGAAALALVGGLKGQGNPWKQIPLVGVLAATALFISWRVRHGRDKDPSPPSTPDEKTVAEVNTRVYLVYDEERKLESSMSPCSCEDDPEKLRGTDDSCSSLVEIEEISNKSPSLRGQNDECRDVEEIAKSETTPASKRNSPASNNTDITVSGFESRQLFTRPEVPSIVVEDPEPYVYDLDLHSVQDATDGSLSYSAVSGLTEQEKDIPTVIVSEVASNGAPADDFLTVFLPGRDPKQDEVLNVVTSEDVDRSAAAVGDEIESEVIVTSGKSQQSSRVGASSTASPKIPGVRNKGTVSLMKSPRLRDVRTTRVSPELQLNDWVSRRGDSELEDGRLNNPALLAGKSDPSNPGPFPFSNYSASESCSSEVMDYKDEFLSPSAPNNVKRVISDVKDSEPESVKSTEEEYSERLRSYDAYLGDPSLSPTMRSQVLRAKATIERLLYDSD</sequence>
<feature type="region of interest" description="Disordered" evidence="1">
    <location>
        <begin position="132"/>
        <end position="153"/>
    </location>
</feature>
<name>A0ABD1Y701_9MARC</name>
<dbReference type="Proteomes" id="UP001605036">
    <property type="component" value="Unassembled WGS sequence"/>
</dbReference>
<accession>A0ABD1Y701</accession>
<dbReference type="EMBL" id="JBHFFA010000006">
    <property type="protein sequence ID" value="KAL2622543.1"/>
    <property type="molecule type" value="Genomic_DNA"/>
</dbReference>
<reference evidence="2 3" key="1">
    <citation type="submission" date="2024-09" db="EMBL/GenBank/DDBJ databases">
        <title>Chromosome-scale assembly of Riccia fluitans.</title>
        <authorList>
            <person name="Paukszto L."/>
            <person name="Sawicki J."/>
            <person name="Karawczyk K."/>
            <person name="Piernik-Szablinska J."/>
            <person name="Szczecinska M."/>
            <person name="Mazdziarz M."/>
        </authorList>
    </citation>
    <scope>NUCLEOTIDE SEQUENCE [LARGE SCALE GENOMIC DNA]</scope>
    <source>
        <strain evidence="2">Rf_01</strain>
        <tissue evidence="2">Aerial parts of the thallus</tissue>
    </source>
</reference>
<protein>
    <submittedName>
        <fullName evidence="2">Uncharacterized protein</fullName>
    </submittedName>
</protein>
<proteinExistence type="predicted"/>
<evidence type="ECO:0000256" key="1">
    <source>
        <dbReference type="SAM" id="MobiDB-lite"/>
    </source>
</evidence>
<organism evidence="2 3">
    <name type="scientific">Riccia fluitans</name>
    <dbReference type="NCBI Taxonomy" id="41844"/>
    <lineage>
        <taxon>Eukaryota</taxon>
        <taxon>Viridiplantae</taxon>
        <taxon>Streptophyta</taxon>
        <taxon>Embryophyta</taxon>
        <taxon>Marchantiophyta</taxon>
        <taxon>Marchantiopsida</taxon>
        <taxon>Marchantiidae</taxon>
        <taxon>Marchantiales</taxon>
        <taxon>Ricciaceae</taxon>
        <taxon>Riccia</taxon>
    </lineage>
</organism>
<keyword evidence="3" id="KW-1185">Reference proteome</keyword>
<feature type="region of interest" description="Disordered" evidence="1">
    <location>
        <begin position="332"/>
        <end position="355"/>
    </location>
</feature>
<feature type="compositionally biased region" description="Polar residues" evidence="1">
    <location>
        <begin position="134"/>
        <end position="153"/>
    </location>
</feature>